<sequence length="230" mass="25360">MSQSVTLFLMPETEAIAVKRLQLLSLLSASESLRQHSFLKPERAQQHLAGRMLLRYALHEQGIRPQRITLEERAAQAPLLLIDGRSAALHFSISHSHDLLACAISRDGPVGLDVEVDRERDVEALAAAAFDIEEAKQFKALAGGSFGSKKAAFYHLWCAREARYKWQSAAEDCAARMDMAGLTELHAALHFPRHPEFHICVCSGSAADRIEVRDVGSRQLLDGLLPATPS</sequence>
<name>A0ABW9A4V4_9BURK</name>
<dbReference type="InterPro" id="IPR055066">
    <property type="entry name" value="AASDHPPT_N"/>
</dbReference>
<comment type="similarity">
    <text evidence="1">Belongs to the P-Pant transferase superfamily. Gsp/Sfp/HetI/AcpT family.</text>
</comment>
<dbReference type="Pfam" id="PF01648">
    <property type="entry name" value="ACPS"/>
    <property type="match status" value="1"/>
</dbReference>
<dbReference type="Pfam" id="PF22624">
    <property type="entry name" value="AASDHPPT_N"/>
    <property type="match status" value="1"/>
</dbReference>
<dbReference type="EMBL" id="JAQQFM010000002">
    <property type="protein sequence ID" value="MFL9923314.1"/>
    <property type="molecule type" value="Genomic_DNA"/>
</dbReference>
<feature type="domain" description="4'-phosphopantetheinyl transferase" evidence="3">
    <location>
        <begin position="109"/>
        <end position="170"/>
    </location>
</feature>
<evidence type="ECO:0000256" key="2">
    <source>
        <dbReference type="ARBA" id="ARBA00022679"/>
    </source>
</evidence>
<dbReference type="Proteomes" id="UP001629246">
    <property type="component" value="Unassembled WGS sequence"/>
</dbReference>
<dbReference type="SUPFAM" id="SSF56214">
    <property type="entry name" value="4'-phosphopantetheinyl transferase"/>
    <property type="match status" value="2"/>
</dbReference>
<keyword evidence="6" id="KW-1185">Reference proteome</keyword>
<gene>
    <name evidence="5" type="ORF">PQR62_03485</name>
</gene>
<proteinExistence type="inferred from homology"/>
<accession>A0ABW9A4V4</accession>
<dbReference type="InterPro" id="IPR008278">
    <property type="entry name" value="4-PPantetheinyl_Trfase_dom"/>
</dbReference>
<dbReference type="RefSeq" id="WP_408154860.1">
    <property type="nucleotide sequence ID" value="NZ_JAQQFM010000002.1"/>
</dbReference>
<dbReference type="Gene3D" id="3.90.470.20">
    <property type="entry name" value="4'-phosphopantetheinyl transferase domain"/>
    <property type="match status" value="1"/>
</dbReference>
<dbReference type="PANTHER" id="PTHR12215">
    <property type="entry name" value="PHOSPHOPANTETHEINE TRANSFERASE"/>
    <property type="match status" value="1"/>
</dbReference>
<dbReference type="PANTHER" id="PTHR12215:SF10">
    <property type="entry name" value="L-AMINOADIPATE-SEMIALDEHYDE DEHYDROGENASE-PHOSPHOPANTETHEINYL TRANSFERASE"/>
    <property type="match status" value="1"/>
</dbReference>
<protein>
    <submittedName>
        <fullName evidence="5">4'-phosphopantetheinyl transferase superfamily protein</fullName>
    </submittedName>
</protein>
<evidence type="ECO:0000313" key="5">
    <source>
        <dbReference type="EMBL" id="MFL9923314.1"/>
    </source>
</evidence>
<dbReference type="InterPro" id="IPR037143">
    <property type="entry name" value="4-PPantetheinyl_Trfase_dom_sf"/>
</dbReference>
<evidence type="ECO:0000313" key="6">
    <source>
        <dbReference type="Proteomes" id="UP001629246"/>
    </source>
</evidence>
<feature type="domain" description="4'-phosphopantetheinyl transferase N-terminal" evidence="4">
    <location>
        <begin position="22"/>
        <end position="103"/>
    </location>
</feature>
<evidence type="ECO:0000259" key="4">
    <source>
        <dbReference type="Pfam" id="PF22624"/>
    </source>
</evidence>
<organism evidence="5 6">
    <name type="scientific">Herbaspirillum lusitanum</name>
    <dbReference type="NCBI Taxonomy" id="213312"/>
    <lineage>
        <taxon>Bacteria</taxon>
        <taxon>Pseudomonadati</taxon>
        <taxon>Pseudomonadota</taxon>
        <taxon>Betaproteobacteria</taxon>
        <taxon>Burkholderiales</taxon>
        <taxon>Oxalobacteraceae</taxon>
        <taxon>Herbaspirillum</taxon>
    </lineage>
</organism>
<evidence type="ECO:0000259" key="3">
    <source>
        <dbReference type="Pfam" id="PF01648"/>
    </source>
</evidence>
<comment type="caution">
    <text evidence="5">The sequence shown here is derived from an EMBL/GenBank/DDBJ whole genome shotgun (WGS) entry which is preliminary data.</text>
</comment>
<reference evidence="5 6" key="1">
    <citation type="journal article" date="2024" name="Chem. Sci.">
        <title>Discovery of megapolipeptins by genome mining of a Burkholderiales bacteria collection.</title>
        <authorList>
            <person name="Paulo B.S."/>
            <person name="Recchia M.J.J."/>
            <person name="Lee S."/>
            <person name="Fergusson C.H."/>
            <person name="Romanowski S.B."/>
            <person name="Hernandez A."/>
            <person name="Krull N."/>
            <person name="Liu D.Y."/>
            <person name="Cavanagh H."/>
            <person name="Bos A."/>
            <person name="Gray C.A."/>
            <person name="Murphy B.T."/>
            <person name="Linington R.G."/>
            <person name="Eustaquio A.S."/>
        </authorList>
    </citation>
    <scope>NUCLEOTIDE SEQUENCE [LARGE SCALE GENOMIC DNA]</scope>
    <source>
        <strain evidence="5 6">RL21-008-BIB-A</strain>
    </source>
</reference>
<keyword evidence="2 5" id="KW-0808">Transferase</keyword>
<dbReference type="InterPro" id="IPR050559">
    <property type="entry name" value="P-Pant_transferase_sf"/>
</dbReference>
<dbReference type="GO" id="GO:0016740">
    <property type="term" value="F:transferase activity"/>
    <property type="evidence" value="ECO:0007669"/>
    <property type="project" value="UniProtKB-KW"/>
</dbReference>
<evidence type="ECO:0000256" key="1">
    <source>
        <dbReference type="ARBA" id="ARBA00010990"/>
    </source>
</evidence>